<sequence>MPNPRGRNGYAIAPSDEAIRPPVERLVASGYTNPEIISRLREHNRRDVRVGILEAKDEYSGATGR</sequence>
<dbReference type="GeneID" id="64699557"/>
<dbReference type="OrthoDB" id="2691381at2759"/>
<dbReference type="Proteomes" id="UP000823399">
    <property type="component" value="Unassembled WGS sequence"/>
</dbReference>
<keyword evidence="2" id="KW-1185">Reference proteome</keyword>
<reference evidence="1" key="1">
    <citation type="journal article" date="2020" name="New Phytol.">
        <title>Comparative genomics reveals dynamic genome evolution in host specialist ectomycorrhizal fungi.</title>
        <authorList>
            <person name="Lofgren L.A."/>
            <person name="Nguyen N.H."/>
            <person name="Vilgalys R."/>
            <person name="Ruytinx J."/>
            <person name="Liao H.L."/>
            <person name="Branco S."/>
            <person name="Kuo A."/>
            <person name="LaButti K."/>
            <person name="Lipzen A."/>
            <person name="Andreopoulos W."/>
            <person name="Pangilinan J."/>
            <person name="Riley R."/>
            <person name="Hundley H."/>
            <person name="Na H."/>
            <person name="Barry K."/>
            <person name="Grigoriev I.V."/>
            <person name="Stajich J.E."/>
            <person name="Kennedy P.G."/>
        </authorList>
    </citation>
    <scope>NUCLEOTIDE SEQUENCE</scope>
    <source>
        <strain evidence="1">FC423</strain>
    </source>
</reference>
<evidence type="ECO:0000313" key="1">
    <source>
        <dbReference type="EMBL" id="KAG2108663.1"/>
    </source>
</evidence>
<protein>
    <submittedName>
        <fullName evidence="1">Uncharacterized protein</fullName>
    </submittedName>
</protein>
<name>A0A9P7JTX5_9AGAM</name>
<accession>A0A9P7JTX5</accession>
<organism evidence="1 2">
    <name type="scientific">Suillus discolor</name>
    <dbReference type="NCBI Taxonomy" id="1912936"/>
    <lineage>
        <taxon>Eukaryota</taxon>
        <taxon>Fungi</taxon>
        <taxon>Dikarya</taxon>
        <taxon>Basidiomycota</taxon>
        <taxon>Agaricomycotina</taxon>
        <taxon>Agaricomycetes</taxon>
        <taxon>Agaricomycetidae</taxon>
        <taxon>Boletales</taxon>
        <taxon>Suillineae</taxon>
        <taxon>Suillaceae</taxon>
        <taxon>Suillus</taxon>
    </lineage>
</organism>
<proteinExistence type="predicted"/>
<evidence type="ECO:0000313" key="2">
    <source>
        <dbReference type="Proteomes" id="UP000823399"/>
    </source>
</evidence>
<comment type="caution">
    <text evidence="1">The sequence shown here is derived from an EMBL/GenBank/DDBJ whole genome shotgun (WGS) entry which is preliminary data.</text>
</comment>
<dbReference type="EMBL" id="JABBWM010000026">
    <property type="protein sequence ID" value="KAG2108663.1"/>
    <property type="molecule type" value="Genomic_DNA"/>
</dbReference>
<gene>
    <name evidence="1" type="ORF">F5147DRAFT_694268</name>
</gene>
<dbReference type="AlphaFoldDB" id="A0A9P7JTX5"/>
<dbReference type="RefSeq" id="XP_041293033.1">
    <property type="nucleotide sequence ID" value="XM_041437298.1"/>
</dbReference>